<dbReference type="InterPro" id="IPR013762">
    <property type="entry name" value="Integrase-like_cat_sf"/>
</dbReference>
<dbReference type="SUPFAM" id="SSF56349">
    <property type="entry name" value="DNA breaking-rejoining enzymes"/>
    <property type="match status" value="1"/>
</dbReference>
<organism evidence="3 4">
    <name type="scientific">Dactylosporangium salmoneum</name>
    <dbReference type="NCBI Taxonomy" id="53361"/>
    <lineage>
        <taxon>Bacteria</taxon>
        <taxon>Bacillati</taxon>
        <taxon>Actinomycetota</taxon>
        <taxon>Actinomycetes</taxon>
        <taxon>Micromonosporales</taxon>
        <taxon>Micromonosporaceae</taxon>
        <taxon>Dactylosporangium</taxon>
    </lineage>
</organism>
<dbReference type="InterPro" id="IPR011010">
    <property type="entry name" value="DNA_brk_join_enz"/>
</dbReference>
<evidence type="ECO:0000313" key="3">
    <source>
        <dbReference type="EMBL" id="GAA2362507.1"/>
    </source>
</evidence>
<protein>
    <recommendedName>
        <fullName evidence="2">Tyr recombinase domain-containing protein</fullName>
    </recommendedName>
</protein>
<comment type="caution">
    <text evidence="3">The sequence shown here is derived from an EMBL/GenBank/DDBJ whole genome shotgun (WGS) entry which is preliminary data.</text>
</comment>
<evidence type="ECO:0000256" key="1">
    <source>
        <dbReference type="ARBA" id="ARBA00023172"/>
    </source>
</evidence>
<dbReference type="RefSeq" id="WP_344615772.1">
    <property type="nucleotide sequence ID" value="NZ_BAAARV010000055.1"/>
</dbReference>
<sequence length="271" mass="30806">MPVLVSPTFERACLPGDDGEPPLRGYNPIKGLALPKAIPYTRQIFDDTDEAEILITAAYIIDPEIGDLLVTELSVGFRWGEIAGLPIRAMNKRKQTLQVFQVARRYGNEWRIEPMPKTEDGFRQVPVTDPVWEMLQRRADGRKPNDFVFYPPSGSSFWLYHNFYKKWAKILELAQAMGFPKHMTPHGLRATLLTWLSSEVDLETLRNIAGHKEVITTYKFYVKNNTRQFGAVKAAVTPLVEVVSSLLRPRMVEPQQPGESERVRPGLRVAA</sequence>
<dbReference type="Pfam" id="PF00589">
    <property type="entry name" value="Phage_integrase"/>
    <property type="match status" value="1"/>
</dbReference>
<gene>
    <name evidence="3" type="ORF">GCM10010170_058640</name>
</gene>
<proteinExistence type="predicted"/>
<evidence type="ECO:0000313" key="4">
    <source>
        <dbReference type="Proteomes" id="UP001501444"/>
    </source>
</evidence>
<dbReference type="InterPro" id="IPR002104">
    <property type="entry name" value="Integrase_catalytic"/>
</dbReference>
<dbReference type="EMBL" id="BAAARV010000055">
    <property type="protein sequence ID" value="GAA2362507.1"/>
    <property type="molecule type" value="Genomic_DNA"/>
</dbReference>
<accession>A0ABP5TWQ1</accession>
<reference evidence="4" key="1">
    <citation type="journal article" date="2019" name="Int. J. Syst. Evol. Microbiol.">
        <title>The Global Catalogue of Microorganisms (GCM) 10K type strain sequencing project: providing services to taxonomists for standard genome sequencing and annotation.</title>
        <authorList>
            <consortium name="The Broad Institute Genomics Platform"/>
            <consortium name="The Broad Institute Genome Sequencing Center for Infectious Disease"/>
            <person name="Wu L."/>
            <person name="Ma J."/>
        </authorList>
    </citation>
    <scope>NUCLEOTIDE SEQUENCE [LARGE SCALE GENOMIC DNA]</scope>
    <source>
        <strain evidence="4">JCM 3272</strain>
    </source>
</reference>
<name>A0ABP5TWQ1_9ACTN</name>
<keyword evidence="4" id="KW-1185">Reference proteome</keyword>
<feature type="domain" description="Tyr recombinase" evidence="2">
    <location>
        <begin position="40"/>
        <end position="234"/>
    </location>
</feature>
<dbReference type="Gene3D" id="1.10.443.10">
    <property type="entry name" value="Intergrase catalytic core"/>
    <property type="match status" value="1"/>
</dbReference>
<dbReference type="Proteomes" id="UP001501444">
    <property type="component" value="Unassembled WGS sequence"/>
</dbReference>
<keyword evidence="1" id="KW-0233">DNA recombination</keyword>
<dbReference type="PROSITE" id="PS51898">
    <property type="entry name" value="TYR_RECOMBINASE"/>
    <property type="match status" value="1"/>
</dbReference>
<evidence type="ECO:0000259" key="2">
    <source>
        <dbReference type="PROSITE" id="PS51898"/>
    </source>
</evidence>